<dbReference type="STRING" id="312017.Q23EV5"/>
<keyword evidence="1" id="KW-0175">Coiled coil</keyword>
<feature type="signal peptide" evidence="3">
    <location>
        <begin position="1"/>
        <end position="20"/>
    </location>
</feature>
<feature type="region of interest" description="Disordered" evidence="2">
    <location>
        <begin position="189"/>
        <end position="324"/>
    </location>
</feature>
<accession>Q23EV5</accession>
<dbReference type="EMBL" id="GG662707">
    <property type="protein sequence ID" value="EAR95150.1"/>
    <property type="molecule type" value="Genomic_DNA"/>
</dbReference>
<dbReference type="AlphaFoldDB" id="Q23EV5"/>
<feature type="chain" id="PRO_5004201704" description="Transmembrane protein" evidence="3">
    <location>
        <begin position="21"/>
        <end position="341"/>
    </location>
</feature>
<protein>
    <recommendedName>
        <fullName evidence="6">Transmembrane protein</fullName>
    </recommendedName>
</protein>
<keyword evidence="5" id="KW-1185">Reference proteome</keyword>
<dbReference type="KEGG" id="tet:TTHERM_00644760"/>
<dbReference type="eggNOG" id="ENOG502QSSK">
    <property type="taxonomic scope" value="Eukaryota"/>
</dbReference>
<feature type="compositionally biased region" description="Basic and acidic residues" evidence="2">
    <location>
        <begin position="189"/>
        <end position="315"/>
    </location>
</feature>
<evidence type="ECO:0000256" key="2">
    <source>
        <dbReference type="SAM" id="MobiDB-lite"/>
    </source>
</evidence>
<feature type="coiled-coil region" evidence="1">
    <location>
        <begin position="19"/>
        <end position="63"/>
    </location>
</feature>
<dbReference type="GeneID" id="7835312"/>
<sequence length="341" mass="38403">MNKKLFILLISALLLATTFAQQEEKSDKAFKNLESAQKTINDLKLAATNAKNLQQANEVAKKTSDAKFQALEFVAAVKKADEDYKKFFQTQKNGLIYYQQQISEFQVALTMPDNKDDRQTLMDKIENAQKALDSLNLTIPTYYEISQKLTNASLKAQSISEDIVKASDEIQMIAQSKIAQYTAEEEAKKAQEEANKAQEEEAKKTQEEEAKKAQEEAKKAQEEAKKAQEEEAKKTQEEEAKKAQEEAKKTQEEEAKKAQEDKKAEEAKKAQEEAKKAQEDKKAEEAKKAQEETNKAQEEAKKAEEAKKTENKVTESKVNTNPSSGKVIQFVLAFTAILLGF</sequence>
<gene>
    <name evidence="4" type="ORF">TTHERM_00644760</name>
</gene>
<proteinExistence type="predicted"/>
<evidence type="ECO:0000256" key="1">
    <source>
        <dbReference type="SAM" id="Coils"/>
    </source>
</evidence>
<dbReference type="OMA" id="LESCNCK"/>
<dbReference type="RefSeq" id="XP_001015395.1">
    <property type="nucleotide sequence ID" value="XM_001015395.1"/>
</dbReference>
<dbReference type="InParanoid" id="Q23EV5"/>
<name>Q23EV5_TETTS</name>
<dbReference type="HOGENOM" id="CLU_815064_0_0_1"/>
<organism evidence="4 5">
    <name type="scientific">Tetrahymena thermophila (strain SB210)</name>
    <dbReference type="NCBI Taxonomy" id="312017"/>
    <lineage>
        <taxon>Eukaryota</taxon>
        <taxon>Sar</taxon>
        <taxon>Alveolata</taxon>
        <taxon>Ciliophora</taxon>
        <taxon>Intramacronucleata</taxon>
        <taxon>Oligohymenophorea</taxon>
        <taxon>Hymenostomatida</taxon>
        <taxon>Tetrahymenina</taxon>
        <taxon>Tetrahymenidae</taxon>
        <taxon>Tetrahymena</taxon>
    </lineage>
</organism>
<evidence type="ECO:0008006" key="6">
    <source>
        <dbReference type="Google" id="ProtNLM"/>
    </source>
</evidence>
<dbReference type="Proteomes" id="UP000009168">
    <property type="component" value="Unassembled WGS sequence"/>
</dbReference>
<keyword evidence="3" id="KW-0732">Signal</keyword>
<reference evidence="5" key="1">
    <citation type="journal article" date="2006" name="PLoS Biol.">
        <title>Macronuclear genome sequence of the ciliate Tetrahymena thermophila, a model eukaryote.</title>
        <authorList>
            <person name="Eisen J.A."/>
            <person name="Coyne R.S."/>
            <person name="Wu M."/>
            <person name="Wu D."/>
            <person name="Thiagarajan M."/>
            <person name="Wortman J.R."/>
            <person name="Badger J.H."/>
            <person name="Ren Q."/>
            <person name="Amedeo P."/>
            <person name="Jones K.M."/>
            <person name="Tallon L.J."/>
            <person name="Delcher A.L."/>
            <person name="Salzberg S.L."/>
            <person name="Silva J.C."/>
            <person name="Haas B.J."/>
            <person name="Majoros W.H."/>
            <person name="Farzad M."/>
            <person name="Carlton J.M."/>
            <person name="Smith R.K. Jr."/>
            <person name="Garg J."/>
            <person name="Pearlman R.E."/>
            <person name="Karrer K.M."/>
            <person name="Sun L."/>
            <person name="Manning G."/>
            <person name="Elde N.C."/>
            <person name="Turkewitz A.P."/>
            <person name="Asai D.J."/>
            <person name="Wilkes D.E."/>
            <person name="Wang Y."/>
            <person name="Cai H."/>
            <person name="Collins K."/>
            <person name="Stewart B.A."/>
            <person name="Lee S.R."/>
            <person name="Wilamowska K."/>
            <person name="Weinberg Z."/>
            <person name="Ruzzo W.L."/>
            <person name="Wloga D."/>
            <person name="Gaertig J."/>
            <person name="Frankel J."/>
            <person name="Tsao C.-C."/>
            <person name="Gorovsky M.A."/>
            <person name="Keeling P.J."/>
            <person name="Waller R.F."/>
            <person name="Patron N.J."/>
            <person name="Cherry J.M."/>
            <person name="Stover N.A."/>
            <person name="Krieger C.J."/>
            <person name="del Toro C."/>
            <person name="Ryder H.F."/>
            <person name="Williamson S.C."/>
            <person name="Barbeau R.A."/>
            <person name="Hamilton E.P."/>
            <person name="Orias E."/>
        </authorList>
    </citation>
    <scope>NUCLEOTIDE SEQUENCE [LARGE SCALE GENOMIC DNA]</scope>
    <source>
        <strain evidence="5">SB210</strain>
    </source>
</reference>
<evidence type="ECO:0000313" key="5">
    <source>
        <dbReference type="Proteomes" id="UP000009168"/>
    </source>
</evidence>
<evidence type="ECO:0000313" key="4">
    <source>
        <dbReference type="EMBL" id="EAR95150.1"/>
    </source>
</evidence>
<evidence type="ECO:0000256" key="3">
    <source>
        <dbReference type="SAM" id="SignalP"/>
    </source>
</evidence>